<dbReference type="KEGG" id="csg:Cylst_4291"/>
<dbReference type="EMBL" id="CP003642">
    <property type="protein sequence ID" value="AFZ26387.1"/>
    <property type="molecule type" value="Genomic_DNA"/>
</dbReference>
<dbReference type="eggNOG" id="COG2442">
    <property type="taxonomic scope" value="Bacteria"/>
</dbReference>
<dbReference type="OrthoDB" id="486806at2"/>
<dbReference type="AlphaFoldDB" id="K9X3W9"/>
<dbReference type="InterPro" id="IPR036388">
    <property type="entry name" value="WH-like_DNA-bd_sf"/>
</dbReference>
<dbReference type="RefSeq" id="WP_015209629.1">
    <property type="nucleotide sequence ID" value="NC_019757.1"/>
</dbReference>
<dbReference type="InterPro" id="IPR007367">
    <property type="entry name" value="DUF433"/>
</dbReference>
<name>K9X3W9_9NOST</name>
<organism evidence="1 2">
    <name type="scientific">Cylindrospermum stagnale PCC 7417</name>
    <dbReference type="NCBI Taxonomy" id="56107"/>
    <lineage>
        <taxon>Bacteria</taxon>
        <taxon>Bacillati</taxon>
        <taxon>Cyanobacteriota</taxon>
        <taxon>Cyanophyceae</taxon>
        <taxon>Nostocales</taxon>
        <taxon>Nostocaceae</taxon>
        <taxon>Cylindrospermum</taxon>
    </lineage>
</organism>
<dbReference type="Pfam" id="PF04255">
    <property type="entry name" value="DUF433"/>
    <property type="match status" value="1"/>
</dbReference>
<dbReference type="Gene3D" id="1.10.10.10">
    <property type="entry name" value="Winged helix-like DNA-binding domain superfamily/Winged helix DNA-binding domain"/>
    <property type="match status" value="1"/>
</dbReference>
<reference evidence="1 2" key="1">
    <citation type="submission" date="2012-06" db="EMBL/GenBank/DDBJ databases">
        <title>Finished chromosome of genome of Cylindrospermum stagnale PCC 7417.</title>
        <authorList>
            <consortium name="US DOE Joint Genome Institute"/>
            <person name="Gugger M."/>
            <person name="Coursin T."/>
            <person name="Rippka R."/>
            <person name="Tandeau De Marsac N."/>
            <person name="Huntemann M."/>
            <person name="Wei C.-L."/>
            <person name="Han J."/>
            <person name="Detter J.C."/>
            <person name="Han C."/>
            <person name="Tapia R."/>
            <person name="Chen A."/>
            <person name="Kyrpides N."/>
            <person name="Mavromatis K."/>
            <person name="Markowitz V."/>
            <person name="Szeto E."/>
            <person name="Ivanova N."/>
            <person name="Pagani I."/>
            <person name="Pati A."/>
            <person name="Goodwin L."/>
            <person name="Nordberg H.P."/>
            <person name="Cantor M.N."/>
            <person name="Hua S.X."/>
            <person name="Woyke T."/>
            <person name="Kerfeld C.A."/>
        </authorList>
    </citation>
    <scope>NUCLEOTIDE SEQUENCE [LARGE SCALE GENOMIC DNA]</scope>
    <source>
        <strain evidence="1 2">PCC 7417</strain>
    </source>
</reference>
<dbReference type="STRING" id="56107.Cylst_4291"/>
<gene>
    <name evidence="1" type="ORF">Cylst_4291</name>
</gene>
<dbReference type="HOGENOM" id="CLU_146679_1_0_3"/>
<evidence type="ECO:0000313" key="2">
    <source>
        <dbReference type="Proteomes" id="UP000010475"/>
    </source>
</evidence>
<evidence type="ECO:0008006" key="3">
    <source>
        <dbReference type="Google" id="ProtNLM"/>
    </source>
</evidence>
<keyword evidence="2" id="KW-1185">Reference proteome</keyword>
<sequence>MTLASLIHKQYVEYRETGYWIRDSRVSLDSVVYAFLNGTPPEAIVQSFPVLNLEQVYGAIAFYLANREAIDRYLKEGEVEFENLRQAARIKNSELYAKLAAAKGDFQ</sequence>
<evidence type="ECO:0000313" key="1">
    <source>
        <dbReference type="EMBL" id="AFZ26387.1"/>
    </source>
</evidence>
<protein>
    <recommendedName>
        <fullName evidence="3">DUF433 domain-containing protein</fullName>
    </recommendedName>
</protein>
<dbReference type="InterPro" id="IPR009057">
    <property type="entry name" value="Homeodomain-like_sf"/>
</dbReference>
<accession>K9X3W9</accession>
<dbReference type="Proteomes" id="UP000010475">
    <property type="component" value="Chromosome"/>
</dbReference>
<dbReference type="SUPFAM" id="SSF46689">
    <property type="entry name" value="Homeodomain-like"/>
    <property type="match status" value="1"/>
</dbReference>
<proteinExistence type="predicted"/>